<keyword evidence="2" id="KW-1185">Reference proteome</keyword>
<gene>
    <name evidence="1" type="ORF">LRP50_09235</name>
</gene>
<dbReference type="EMBL" id="JAJUBC010000008">
    <property type="protein sequence ID" value="MDD1793307.1"/>
    <property type="molecule type" value="Genomic_DNA"/>
</dbReference>
<evidence type="ECO:0000313" key="1">
    <source>
        <dbReference type="EMBL" id="MDD1793307.1"/>
    </source>
</evidence>
<accession>A0ABT5QZ72</accession>
<organism evidence="1 2">
    <name type="scientific">Enterovibrio gelatinilyticus</name>
    <dbReference type="NCBI Taxonomy" id="2899819"/>
    <lineage>
        <taxon>Bacteria</taxon>
        <taxon>Pseudomonadati</taxon>
        <taxon>Pseudomonadota</taxon>
        <taxon>Gammaproteobacteria</taxon>
        <taxon>Vibrionales</taxon>
        <taxon>Vibrionaceae</taxon>
        <taxon>Enterovibrio</taxon>
    </lineage>
</organism>
<dbReference type="Proteomes" id="UP001149400">
    <property type="component" value="Unassembled WGS sequence"/>
</dbReference>
<proteinExistence type="predicted"/>
<dbReference type="RefSeq" id="WP_274164167.1">
    <property type="nucleotide sequence ID" value="NZ_JAJUBC010000008.1"/>
</dbReference>
<evidence type="ECO:0000313" key="2">
    <source>
        <dbReference type="Proteomes" id="UP001149400"/>
    </source>
</evidence>
<reference evidence="1" key="1">
    <citation type="submission" date="2021-12" db="EMBL/GenBank/DDBJ databases">
        <title>Enterovibrio ZSDZ35 sp. nov. and Enterovibrio ZSDZ42 sp. nov., isolated from coastal seawater in Qingdao.</title>
        <authorList>
            <person name="Zhang P."/>
        </authorList>
    </citation>
    <scope>NUCLEOTIDE SEQUENCE</scope>
    <source>
        <strain evidence="1">ZSDZ42</strain>
    </source>
</reference>
<sequence length="66" mass="7493">MNSIEYEKICEQANVQSASFLRDTLLALKKVGAKEAGLIEVILRSVPIPFPEKHSHKSERFYTQTT</sequence>
<comment type="caution">
    <text evidence="1">The sequence shown here is derived from an EMBL/GenBank/DDBJ whole genome shotgun (WGS) entry which is preliminary data.</text>
</comment>
<protein>
    <submittedName>
        <fullName evidence="1">Uncharacterized protein</fullName>
    </submittedName>
</protein>
<name>A0ABT5QZ72_9GAMM</name>